<feature type="signal peptide" evidence="1">
    <location>
        <begin position="1"/>
        <end position="26"/>
    </location>
</feature>
<dbReference type="STRING" id="1280949.HAD_05560"/>
<evidence type="ECO:0000256" key="1">
    <source>
        <dbReference type="SAM" id="SignalP"/>
    </source>
</evidence>
<dbReference type="PROSITE" id="PS51257">
    <property type="entry name" value="PROKAR_LIPOPROTEIN"/>
    <property type="match status" value="1"/>
</dbReference>
<protein>
    <recommendedName>
        <fullName evidence="4">Lipoprotein</fullName>
    </recommendedName>
</protein>
<evidence type="ECO:0000313" key="3">
    <source>
        <dbReference type="Proteomes" id="UP000027446"/>
    </source>
</evidence>
<dbReference type="AlphaFoldDB" id="A0A069E4W3"/>
<reference evidence="2 3" key="1">
    <citation type="journal article" date="2014" name="Antonie Van Leeuwenhoek">
        <title>Hyphomonas beringensis sp. nov. and Hyphomonas chukchiensis sp. nov., isolated from surface seawater of the Bering Sea and Chukchi Sea.</title>
        <authorList>
            <person name="Li C."/>
            <person name="Lai Q."/>
            <person name="Li G."/>
            <person name="Dong C."/>
            <person name="Wang J."/>
            <person name="Liao Y."/>
            <person name="Shao Z."/>
        </authorList>
    </citation>
    <scope>NUCLEOTIDE SEQUENCE [LARGE SCALE GENOMIC DNA]</scope>
    <source>
        <strain evidence="2 3">MHS-3</strain>
    </source>
</reference>
<dbReference type="OrthoDB" id="7620301at2"/>
<dbReference type="EMBL" id="ARYH01000001">
    <property type="protein sequence ID" value="KCZ85123.1"/>
    <property type="molecule type" value="Genomic_DNA"/>
</dbReference>
<gene>
    <name evidence="2" type="ORF">HAD_05560</name>
</gene>
<comment type="caution">
    <text evidence="2">The sequence shown here is derived from an EMBL/GenBank/DDBJ whole genome shotgun (WGS) entry which is preliminary data.</text>
</comment>
<sequence length="83" mass="8474">MNRRLIRPAGRMLAGLALLGALSACATSEGIQAVNAPGAYEPIAVVAVVEPERGPQVNQWGGIVPDAKPVTPVDDGALAEIDS</sequence>
<dbReference type="Proteomes" id="UP000027446">
    <property type="component" value="Unassembled WGS sequence"/>
</dbReference>
<keyword evidence="1" id="KW-0732">Signal</keyword>
<feature type="chain" id="PRO_5001663464" description="Lipoprotein" evidence="1">
    <location>
        <begin position="27"/>
        <end position="83"/>
    </location>
</feature>
<organism evidence="2 3">
    <name type="scientific">Hyphomonas adhaerens MHS-3</name>
    <dbReference type="NCBI Taxonomy" id="1280949"/>
    <lineage>
        <taxon>Bacteria</taxon>
        <taxon>Pseudomonadati</taxon>
        <taxon>Pseudomonadota</taxon>
        <taxon>Alphaproteobacteria</taxon>
        <taxon>Hyphomonadales</taxon>
        <taxon>Hyphomonadaceae</taxon>
        <taxon>Hyphomonas</taxon>
    </lineage>
</organism>
<name>A0A069E4W3_9PROT</name>
<proteinExistence type="predicted"/>
<evidence type="ECO:0008006" key="4">
    <source>
        <dbReference type="Google" id="ProtNLM"/>
    </source>
</evidence>
<dbReference type="RefSeq" id="WP_035569886.1">
    <property type="nucleotide sequence ID" value="NZ_ARYH01000001.1"/>
</dbReference>
<dbReference type="PATRIC" id="fig|1280949.3.peg.1133"/>
<evidence type="ECO:0000313" key="2">
    <source>
        <dbReference type="EMBL" id="KCZ85123.1"/>
    </source>
</evidence>
<accession>A0A069E4W3</accession>
<keyword evidence="3" id="KW-1185">Reference proteome</keyword>